<reference evidence="2" key="1">
    <citation type="submission" date="2018-12" db="EMBL/GenBank/DDBJ databases">
        <title>Tengunoibacter tsumagoiensis gen. nov., sp. nov., Dictyobacter kobayashii sp. nov., D. alpinus sp. nov., and D. joshuensis sp. nov. and description of Dictyobacteraceae fam. nov. within the order Ktedonobacterales isolated from Tengu-no-mugimeshi.</title>
        <authorList>
            <person name="Wang C.M."/>
            <person name="Zheng Y."/>
            <person name="Sakai Y."/>
            <person name="Toyoda A."/>
            <person name="Minakuchi Y."/>
            <person name="Abe K."/>
            <person name="Yokota A."/>
            <person name="Yabe S."/>
        </authorList>
    </citation>
    <scope>NUCLEOTIDE SEQUENCE [LARGE SCALE GENOMIC DNA]</scope>
    <source>
        <strain evidence="2">Uno3</strain>
    </source>
</reference>
<protein>
    <submittedName>
        <fullName evidence="1">Uncharacterized protein</fullName>
    </submittedName>
</protein>
<gene>
    <name evidence="1" type="ORF">KTT_50170</name>
</gene>
<organism evidence="1 2">
    <name type="scientific">Tengunoibacter tsumagoiensis</name>
    <dbReference type="NCBI Taxonomy" id="2014871"/>
    <lineage>
        <taxon>Bacteria</taxon>
        <taxon>Bacillati</taxon>
        <taxon>Chloroflexota</taxon>
        <taxon>Ktedonobacteria</taxon>
        <taxon>Ktedonobacterales</taxon>
        <taxon>Dictyobacteraceae</taxon>
        <taxon>Tengunoibacter</taxon>
    </lineage>
</organism>
<dbReference type="AlphaFoldDB" id="A0A402A7V5"/>
<comment type="caution">
    <text evidence="1">The sequence shown here is derived from an EMBL/GenBank/DDBJ whole genome shotgun (WGS) entry which is preliminary data.</text>
</comment>
<dbReference type="EMBL" id="BIFR01000002">
    <property type="protein sequence ID" value="GCE15158.1"/>
    <property type="molecule type" value="Genomic_DNA"/>
</dbReference>
<dbReference type="Proteomes" id="UP000287352">
    <property type="component" value="Unassembled WGS sequence"/>
</dbReference>
<sequence>MPPLGQIEQLARAGNGTRSVGIRWTNWPISREMSLDGDGINGKKHWPGLRQMDKHRLVSRNMSTGLDEFEARKQLGVAINQLISRGWLIPLGTGERKTGMTGMRYFILSALCNELGIGEGSMIAGVIIVVVCTNEEIYVRSLHTYHCQLFNNALPVFYSLNPRCVWQWLEVWGKAAINQNVFAISGLNEIAGNR</sequence>
<proteinExistence type="predicted"/>
<name>A0A402A7V5_9CHLR</name>
<accession>A0A402A7V5</accession>
<evidence type="ECO:0000313" key="2">
    <source>
        <dbReference type="Proteomes" id="UP000287352"/>
    </source>
</evidence>
<evidence type="ECO:0000313" key="1">
    <source>
        <dbReference type="EMBL" id="GCE15158.1"/>
    </source>
</evidence>
<keyword evidence="2" id="KW-1185">Reference proteome</keyword>